<keyword evidence="9" id="KW-1185">Reference proteome</keyword>
<evidence type="ECO:0000256" key="6">
    <source>
        <dbReference type="ARBA" id="ARBA00023306"/>
    </source>
</evidence>
<feature type="topological domain" description="Periplasmic" evidence="7">
    <location>
        <begin position="24"/>
        <end position="92"/>
    </location>
</feature>
<dbReference type="EMBL" id="CP066167">
    <property type="protein sequence ID" value="QQD19287.1"/>
    <property type="molecule type" value="Genomic_DNA"/>
</dbReference>
<gene>
    <name evidence="7 8" type="primary">ftsB</name>
    <name evidence="8" type="ORF">I6N98_05380</name>
</gene>
<dbReference type="GO" id="GO:0030428">
    <property type="term" value="C:cell septum"/>
    <property type="evidence" value="ECO:0007669"/>
    <property type="project" value="TreeGrafter"/>
</dbReference>
<keyword evidence="6 7" id="KW-0131">Cell cycle</keyword>
<evidence type="ECO:0000256" key="4">
    <source>
        <dbReference type="ARBA" id="ARBA00022989"/>
    </source>
</evidence>
<dbReference type="Pfam" id="PF04977">
    <property type="entry name" value="DivIC"/>
    <property type="match status" value="1"/>
</dbReference>
<dbReference type="InterPro" id="IPR007060">
    <property type="entry name" value="FtsL/DivIC"/>
</dbReference>
<dbReference type="PANTHER" id="PTHR37485:SF1">
    <property type="entry name" value="CELL DIVISION PROTEIN FTSB"/>
    <property type="match status" value="1"/>
</dbReference>
<reference evidence="8 9" key="1">
    <citation type="submission" date="2020-12" db="EMBL/GenBank/DDBJ databases">
        <authorList>
            <person name="Shan Y."/>
        </authorList>
    </citation>
    <scope>NUCLEOTIDE SEQUENCE [LARGE SCALE GENOMIC DNA]</scope>
    <source>
        <strain evidence="9">csc3.9</strain>
    </source>
</reference>
<name>A0A7T4R336_9GAMM</name>
<protein>
    <recommendedName>
        <fullName evidence="7">Cell division protein FtsB</fullName>
    </recommendedName>
</protein>
<dbReference type="InterPro" id="IPR023081">
    <property type="entry name" value="Cell_div_FtsB"/>
</dbReference>
<evidence type="ECO:0000256" key="1">
    <source>
        <dbReference type="ARBA" id="ARBA00022475"/>
    </source>
</evidence>
<dbReference type="NCBIfam" id="NF002058">
    <property type="entry name" value="PRK00888.1"/>
    <property type="match status" value="1"/>
</dbReference>
<evidence type="ECO:0000256" key="3">
    <source>
        <dbReference type="ARBA" id="ARBA00022692"/>
    </source>
</evidence>
<dbReference type="Proteomes" id="UP000596063">
    <property type="component" value="Chromosome"/>
</dbReference>
<dbReference type="PANTHER" id="PTHR37485">
    <property type="entry name" value="CELL DIVISION PROTEIN FTSB"/>
    <property type="match status" value="1"/>
</dbReference>
<dbReference type="RefSeq" id="WP_198570772.1">
    <property type="nucleotide sequence ID" value="NZ_CP066167.1"/>
</dbReference>
<accession>A0A7T4R336</accession>
<evidence type="ECO:0000313" key="8">
    <source>
        <dbReference type="EMBL" id="QQD19287.1"/>
    </source>
</evidence>
<comment type="function">
    <text evidence="7">Essential cell division protein. May link together the upstream cell division proteins, which are predominantly cytoplasmic, with the downstream cell division proteins, which are predominantly periplasmic.</text>
</comment>
<dbReference type="AlphaFoldDB" id="A0A7T4R336"/>
<evidence type="ECO:0000256" key="2">
    <source>
        <dbReference type="ARBA" id="ARBA00022618"/>
    </source>
</evidence>
<dbReference type="HAMAP" id="MF_00599">
    <property type="entry name" value="FtsB"/>
    <property type="match status" value="1"/>
</dbReference>
<proteinExistence type="inferred from homology"/>
<keyword evidence="2 7" id="KW-0132">Cell division</keyword>
<dbReference type="GO" id="GO:0032153">
    <property type="term" value="C:cell division site"/>
    <property type="evidence" value="ECO:0007669"/>
    <property type="project" value="UniProtKB-UniRule"/>
</dbReference>
<keyword evidence="1 7" id="KW-1003">Cell membrane</keyword>
<keyword evidence="7" id="KW-0175">Coiled coil</keyword>
<evidence type="ECO:0000256" key="7">
    <source>
        <dbReference type="HAMAP-Rule" id="MF_00599"/>
    </source>
</evidence>
<comment type="subunit">
    <text evidence="7">Part of a complex composed of FtsB, FtsL and FtsQ.</text>
</comment>
<keyword evidence="3 7" id="KW-0812">Transmembrane</keyword>
<keyword evidence="5 7" id="KW-0472">Membrane</keyword>
<evidence type="ECO:0000313" key="9">
    <source>
        <dbReference type="Proteomes" id="UP000596063"/>
    </source>
</evidence>
<feature type="coiled-coil region" evidence="7">
    <location>
        <begin position="31"/>
        <end position="72"/>
    </location>
</feature>
<evidence type="ECO:0000256" key="5">
    <source>
        <dbReference type="ARBA" id="ARBA00023136"/>
    </source>
</evidence>
<keyword evidence="7" id="KW-0997">Cell inner membrane</keyword>
<sequence>MTRRRLLIVLLIILAVLQWRLWTGRGSFEQVVSLKRDIQEQKQVNRELRQRNERLYGEVRSLKDNLDSIEERARSDLGLIKEGETFYLIIEE</sequence>
<dbReference type="GO" id="GO:0043093">
    <property type="term" value="P:FtsZ-dependent cytokinesis"/>
    <property type="evidence" value="ECO:0007669"/>
    <property type="project" value="UniProtKB-UniRule"/>
</dbReference>
<feature type="topological domain" description="Cytoplasmic" evidence="7">
    <location>
        <begin position="1"/>
        <end position="5"/>
    </location>
</feature>
<dbReference type="GO" id="GO:0005886">
    <property type="term" value="C:plasma membrane"/>
    <property type="evidence" value="ECO:0007669"/>
    <property type="project" value="UniProtKB-SubCell"/>
</dbReference>
<dbReference type="KEGG" id="snan:I6N98_05380"/>
<comment type="similarity">
    <text evidence="7">Belongs to the FtsB family.</text>
</comment>
<comment type="subcellular location">
    <subcellularLocation>
        <location evidence="7">Cell inner membrane</location>
        <topology evidence="7">Single-pass type II membrane protein</topology>
    </subcellularLocation>
    <text evidence="7">Localizes to the division septum.</text>
</comment>
<keyword evidence="4 7" id="KW-1133">Transmembrane helix</keyword>
<organism evidence="8 9">
    <name type="scientific">Spongiibacter nanhainus</name>
    <dbReference type="NCBI Taxonomy" id="2794344"/>
    <lineage>
        <taxon>Bacteria</taxon>
        <taxon>Pseudomonadati</taxon>
        <taxon>Pseudomonadota</taxon>
        <taxon>Gammaproteobacteria</taxon>
        <taxon>Cellvibrionales</taxon>
        <taxon>Spongiibacteraceae</taxon>
        <taxon>Spongiibacter</taxon>
    </lineage>
</organism>